<accession>A0A401RFS4</accession>
<name>A0A401RFS4_CHIPU</name>
<dbReference type="Proteomes" id="UP000287033">
    <property type="component" value="Unassembled WGS sequence"/>
</dbReference>
<evidence type="ECO:0000313" key="2">
    <source>
        <dbReference type="Proteomes" id="UP000287033"/>
    </source>
</evidence>
<keyword evidence="2" id="KW-1185">Reference proteome</keyword>
<evidence type="ECO:0000313" key="1">
    <source>
        <dbReference type="EMBL" id="GCC17012.1"/>
    </source>
</evidence>
<proteinExistence type="predicted"/>
<organism evidence="1 2">
    <name type="scientific">Chiloscyllium punctatum</name>
    <name type="common">Brownbanded bambooshark</name>
    <name type="synonym">Hemiscyllium punctatum</name>
    <dbReference type="NCBI Taxonomy" id="137246"/>
    <lineage>
        <taxon>Eukaryota</taxon>
        <taxon>Metazoa</taxon>
        <taxon>Chordata</taxon>
        <taxon>Craniata</taxon>
        <taxon>Vertebrata</taxon>
        <taxon>Chondrichthyes</taxon>
        <taxon>Elasmobranchii</taxon>
        <taxon>Galeomorphii</taxon>
        <taxon>Galeoidea</taxon>
        <taxon>Orectolobiformes</taxon>
        <taxon>Hemiscylliidae</taxon>
        <taxon>Chiloscyllium</taxon>
    </lineage>
</organism>
<sequence length="85" mass="9504">MFWRLSPVWCGDWARCGLDIVPSVVCRLGLVQSRVWPRMGSGMVWKQHTVLFEESVSCGLETWPSVAGRLGLRAVWAVGLVRFGA</sequence>
<reference evidence="1 2" key="1">
    <citation type="journal article" date="2018" name="Nat. Ecol. Evol.">
        <title>Shark genomes provide insights into elasmobranch evolution and the origin of vertebrates.</title>
        <authorList>
            <person name="Hara Y"/>
            <person name="Yamaguchi K"/>
            <person name="Onimaru K"/>
            <person name="Kadota M"/>
            <person name="Koyanagi M"/>
            <person name="Keeley SD"/>
            <person name="Tatsumi K"/>
            <person name="Tanaka K"/>
            <person name="Motone F"/>
            <person name="Kageyama Y"/>
            <person name="Nozu R"/>
            <person name="Adachi N"/>
            <person name="Nishimura O"/>
            <person name="Nakagawa R"/>
            <person name="Tanegashima C"/>
            <person name="Kiyatake I"/>
            <person name="Matsumoto R"/>
            <person name="Murakumo K"/>
            <person name="Nishida K"/>
            <person name="Terakita A"/>
            <person name="Kuratani S"/>
            <person name="Sato K"/>
            <person name="Hyodo S Kuraku.S."/>
        </authorList>
    </citation>
    <scope>NUCLEOTIDE SEQUENCE [LARGE SCALE GENOMIC DNA]</scope>
</reference>
<gene>
    <name evidence="1" type="ORF">chiPu_0021472</name>
</gene>
<dbReference type="AlphaFoldDB" id="A0A401RFS4"/>
<dbReference type="EMBL" id="BEZZ01003978">
    <property type="protein sequence ID" value="GCC17012.1"/>
    <property type="molecule type" value="Genomic_DNA"/>
</dbReference>
<comment type="caution">
    <text evidence="1">The sequence shown here is derived from an EMBL/GenBank/DDBJ whole genome shotgun (WGS) entry which is preliminary data.</text>
</comment>
<protein>
    <submittedName>
        <fullName evidence="1">Uncharacterized protein</fullName>
    </submittedName>
</protein>